<evidence type="ECO:0000256" key="10">
    <source>
        <dbReference type="ARBA" id="ARBA00023065"/>
    </source>
</evidence>
<dbReference type="Pfam" id="PF02386">
    <property type="entry name" value="TrkH"/>
    <property type="match status" value="1"/>
</dbReference>
<proteinExistence type="inferred from homology"/>
<evidence type="ECO:0000256" key="1">
    <source>
        <dbReference type="ARBA" id="ARBA00004429"/>
    </source>
</evidence>
<accession>A0A3S5C249</accession>
<evidence type="ECO:0000313" key="14">
    <source>
        <dbReference type="EMBL" id="VEJ34767.1"/>
    </source>
</evidence>
<feature type="binding site" evidence="12">
    <location>
        <position position="431"/>
    </location>
    <ligand>
        <name>K(+)</name>
        <dbReference type="ChEBI" id="CHEBI:29103"/>
    </ligand>
</feature>
<feature type="transmembrane region" description="Helical" evidence="13">
    <location>
        <begin position="273"/>
        <end position="291"/>
    </location>
</feature>
<feature type="transmembrane region" description="Helical" evidence="13">
    <location>
        <begin position="180"/>
        <end position="201"/>
    </location>
</feature>
<dbReference type="AlphaFoldDB" id="A0A3S5C249"/>
<feature type="binding site" evidence="12">
    <location>
        <position position="432"/>
    </location>
    <ligand>
        <name>K(+)</name>
        <dbReference type="ChEBI" id="CHEBI:29103"/>
    </ligand>
</feature>
<reference evidence="14 15" key="1">
    <citation type="submission" date="2018-12" db="EMBL/GenBank/DDBJ databases">
        <authorList>
            <consortium name="Pathogen Informatics"/>
        </authorList>
    </citation>
    <scope>NUCLEOTIDE SEQUENCE [LARGE SCALE GENOMIC DNA]</scope>
    <source>
        <strain evidence="14 15">NCTC13079</strain>
    </source>
</reference>
<dbReference type="GO" id="GO:0046872">
    <property type="term" value="F:metal ion binding"/>
    <property type="evidence" value="ECO:0007669"/>
    <property type="project" value="UniProtKB-KW"/>
</dbReference>
<feature type="binding site" evidence="12">
    <location>
        <position position="314"/>
    </location>
    <ligand>
        <name>K(+)</name>
        <dbReference type="ChEBI" id="CHEBI:29103"/>
    </ligand>
</feature>
<evidence type="ECO:0000313" key="15">
    <source>
        <dbReference type="Proteomes" id="UP000269544"/>
    </source>
</evidence>
<evidence type="ECO:0000256" key="8">
    <source>
        <dbReference type="ARBA" id="ARBA00022958"/>
    </source>
</evidence>
<sequence length="484" mass="52838">MNYAAAFNVIGTLLLIESGFMLPPLIYARVHGEGSFFGFLMTAALLAVLGLLLRAIPKRRERIRGKDGLFIVVCGWVLASIFGAIPLVLGGATPNYIDALFETVSGFTTTGASVIADIESVDKSLVLWRSMTHWIGGMGILVFTLALLPRAGNNGFRIFKAETPGPVAGKVEPRMRDTALALYKIYISITLLLFVLLWALGMNAFDAVIHTLGVVGTGGFSSHANSIGNYDLNSPIIFVMGIFMLVCGTNFSLYSRAMHGKVRDIFHDEEYRFYLKIVAIAVVCITANLVIDRGMRPFYGFRDAFFQVSSIISTSGFASVDFDLWPGFSKSILLTLFFFGSCAGSTAGGIKMIRILVLWKIMKREIFKSVHPEAVMPIRINGKVLEDRIVTGIVAFVCVYFVLLVAGTALVSLSGVDYETALSGTLTCLSNVGPGFRLLGPSNTFVAFGPQYKLLFACLMLLGRLEFFTVLALIAPDRGRHFRE</sequence>
<dbReference type="PANTHER" id="PTHR32024">
    <property type="entry name" value="TRK SYSTEM POTASSIUM UPTAKE PROTEIN TRKG-RELATED"/>
    <property type="match status" value="1"/>
</dbReference>
<gene>
    <name evidence="14" type="primary">trkG</name>
    <name evidence="14" type="ORF">NCTC13079_00311</name>
</gene>
<evidence type="ECO:0000256" key="5">
    <source>
        <dbReference type="ARBA" id="ARBA00022519"/>
    </source>
</evidence>
<evidence type="ECO:0000256" key="13">
    <source>
        <dbReference type="SAM" id="Phobius"/>
    </source>
</evidence>
<organism evidence="14 15">
    <name type="scientific">Aedoeadaptatus ivorii</name>
    <dbReference type="NCBI Taxonomy" id="54006"/>
    <lineage>
        <taxon>Bacteria</taxon>
        <taxon>Bacillati</taxon>
        <taxon>Bacillota</taxon>
        <taxon>Tissierellia</taxon>
        <taxon>Tissierellales</taxon>
        <taxon>Peptoniphilaceae</taxon>
        <taxon>Aedoeadaptatus</taxon>
    </lineage>
</organism>
<keyword evidence="11 13" id="KW-0472">Membrane</keyword>
<dbReference type="InterPro" id="IPR004772">
    <property type="entry name" value="TrkH"/>
</dbReference>
<name>A0A3S5C249_9FIRM</name>
<feature type="transmembrane region" description="Helical" evidence="13">
    <location>
        <begin position="236"/>
        <end position="253"/>
    </location>
</feature>
<dbReference type="RefSeq" id="WP_126464775.1">
    <property type="nucleotide sequence ID" value="NZ_LR134523.1"/>
</dbReference>
<feature type="transmembrane region" description="Helical" evidence="13">
    <location>
        <begin position="38"/>
        <end position="56"/>
    </location>
</feature>
<feature type="transmembrane region" description="Helical" evidence="13">
    <location>
        <begin position="332"/>
        <end position="359"/>
    </location>
</feature>
<keyword evidence="6" id="KW-0633">Potassium transport</keyword>
<keyword evidence="8 12" id="KW-0630">Potassium</keyword>
<feature type="transmembrane region" description="Helical" evidence="13">
    <location>
        <begin position="68"/>
        <end position="89"/>
    </location>
</feature>
<dbReference type="PANTHER" id="PTHR32024:SF2">
    <property type="entry name" value="TRK SYSTEM POTASSIUM UPTAKE PROTEIN TRKG-RELATED"/>
    <property type="match status" value="1"/>
</dbReference>
<feature type="transmembrane region" description="Helical" evidence="13">
    <location>
        <begin position="131"/>
        <end position="148"/>
    </location>
</feature>
<evidence type="ECO:0000256" key="7">
    <source>
        <dbReference type="ARBA" id="ARBA00022692"/>
    </source>
</evidence>
<keyword evidence="15" id="KW-1185">Reference proteome</keyword>
<feature type="binding site" evidence="12">
    <location>
        <position position="218"/>
    </location>
    <ligand>
        <name>K(+)</name>
        <dbReference type="ChEBI" id="CHEBI:29103"/>
    </ligand>
</feature>
<evidence type="ECO:0000256" key="2">
    <source>
        <dbReference type="ARBA" id="ARBA00009137"/>
    </source>
</evidence>
<feature type="binding site" evidence="12">
    <location>
        <position position="109"/>
    </location>
    <ligand>
        <name>K(+)</name>
        <dbReference type="ChEBI" id="CHEBI:29103"/>
    </ligand>
</feature>
<feature type="transmembrane region" description="Helical" evidence="13">
    <location>
        <begin position="389"/>
        <end position="413"/>
    </location>
</feature>
<dbReference type="GO" id="GO:0015379">
    <property type="term" value="F:potassium:chloride symporter activity"/>
    <property type="evidence" value="ECO:0007669"/>
    <property type="project" value="InterPro"/>
</dbReference>
<keyword evidence="3" id="KW-0813">Transport</keyword>
<dbReference type="KEGG" id="piv:NCTC13079_00311"/>
<keyword evidence="9 13" id="KW-1133">Transmembrane helix</keyword>
<comment type="subcellular location">
    <subcellularLocation>
        <location evidence="1">Cell inner membrane</location>
        <topology evidence="1">Multi-pass membrane protein</topology>
    </subcellularLocation>
</comment>
<feature type="transmembrane region" description="Helical" evidence="13">
    <location>
        <begin position="454"/>
        <end position="475"/>
    </location>
</feature>
<evidence type="ECO:0000256" key="3">
    <source>
        <dbReference type="ARBA" id="ARBA00022448"/>
    </source>
</evidence>
<keyword evidence="5" id="KW-0997">Cell inner membrane</keyword>
<feature type="binding site" evidence="12">
    <location>
        <position position="110"/>
    </location>
    <ligand>
        <name>K(+)</name>
        <dbReference type="ChEBI" id="CHEBI:29103"/>
    </ligand>
</feature>
<evidence type="ECO:0000256" key="4">
    <source>
        <dbReference type="ARBA" id="ARBA00022475"/>
    </source>
</evidence>
<keyword evidence="4" id="KW-1003">Cell membrane</keyword>
<dbReference type="InterPro" id="IPR003445">
    <property type="entry name" value="Cat_transpt"/>
</dbReference>
<keyword evidence="10" id="KW-0406">Ion transport</keyword>
<dbReference type="OrthoDB" id="9810952at2"/>
<evidence type="ECO:0000256" key="11">
    <source>
        <dbReference type="ARBA" id="ARBA00023136"/>
    </source>
</evidence>
<evidence type="ECO:0000256" key="9">
    <source>
        <dbReference type="ARBA" id="ARBA00022989"/>
    </source>
</evidence>
<keyword evidence="12" id="KW-0479">Metal-binding</keyword>
<dbReference type="EMBL" id="LR134523">
    <property type="protein sequence ID" value="VEJ34767.1"/>
    <property type="molecule type" value="Genomic_DNA"/>
</dbReference>
<evidence type="ECO:0000256" key="12">
    <source>
        <dbReference type="PIRSR" id="PIRSR006247-1"/>
    </source>
</evidence>
<evidence type="ECO:0000256" key="6">
    <source>
        <dbReference type="ARBA" id="ARBA00022538"/>
    </source>
</evidence>
<dbReference type="PIRSF" id="PIRSF006247">
    <property type="entry name" value="TrkH"/>
    <property type="match status" value="1"/>
</dbReference>
<protein>
    <submittedName>
        <fullName evidence="14">Trk system potassium uptake protein trkG</fullName>
    </submittedName>
</protein>
<keyword evidence="7 13" id="KW-0812">Transmembrane</keyword>
<dbReference type="Proteomes" id="UP000269544">
    <property type="component" value="Chromosome"/>
</dbReference>
<comment type="similarity">
    <text evidence="2">Belongs to the TrkH potassium transport family.</text>
</comment>
<dbReference type="GO" id="GO:0005886">
    <property type="term" value="C:plasma membrane"/>
    <property type="evidence" value="ECO:0007669"/>
    <property type="project" value="UniProtKB-SubCell"/>
</dbReference>